<dbReference type="Pfam" id="PF20262">
    <property type="entry name" value="UNC80_C"/>
    <property type="match status" value="1"/>
</dbReference>
<accession>A0A815VU74</accession>
<evidence type="ECO:0000313" key="4">
    <source>
        <dbReference type="EMBL" id="CAF4397323.1"/>
    </source>
</evidence>
<proteinExistence type="predicted"/>
<dbReference type="GO" id="GO:0005261">
    <property type="term" value="F:monoatomic cation channel activity"/>
    <property type="evidence" value="ECO:0007669"/>
    <property type="project" value="TreeGrafter"/>
</dbReference>
<sequence>MKTIEKLSVTVKTMITALETLTRTFTGPKYETLSGTSYKHSRGSNRSPSIVPDEDSVSRFIDNRENNVQDADEHKQASEYRWPRDTLLSVISTFVHLSTKRLKELAKLINDPQLRLPELLDAKCHSRLADIAHILLKLGDYDPITISQNYFQKLLPCTNWAHETLGYY</sequence>
<dbReference type="GO" id="GO:0055080">
    <property type="term" value="P:monoatomic cation homeostasis"/>
    <property type="evidence" value="ECO:0007669"/>
    <property type="project" value="TreeGrafter"/>
</dbReference>
<comment type="caution">
    <text evidence="3">The sequence shown here is derived from an EMBL/GenBank/DDBJ whole genome shotgun (WGS) entry which is preliminary data.</text>
</comment>
<dbReference type="PANTHER" id="PTHR31781">
    <property type="entry name" value="UNC80"/>
    <property type="match status" value="1"/>
</dbReference>
<dbReference type="GO" id="GO:0034703">
    <property type="term" value="C:cation channel complex"/>
    <property type="evidence" value="ECO:0007669"/>
    <property type="project" value="TreeGrafter"/>
</dbReference>
<dbReference type="AlphaFoldDB" id="A0A815VU74"/>
<dbReference type="EMBL" id="CAJNOQ010025443">
    <property type="protein sequence ID" value="CAF1537339.1"/>
    <property type="molecule type" value="Genomic_DNA"/>
</dbReference>
<reference evidence="3" key="1">
    <citation type="submission" date="2021-02" db="EMBL/GenBank/DDBJ databases">
        <authorList>
            <person name="Nowell W R."/>
        </authorList>
    </citation>
    <scope>NUCLEOTIDE SEQUENCE</scope>
</reference>
<dbReference type="Proteomes" id="UP000663829">
    <property type="component" value="Unassembled WGS sequence"/>
</dbReference>
<feature type="domain" description="Protein UNC80 C-terminal" evidence="2">
    <location>
        <begin position="2"/>
        <end position="164"/>
    </location>
</feature>
<evidence type="ECO:0000259" key="2">
    <source>
        <dbReference type="Pfam" id="PF20262"/>
    </source>
</evidence>
<evidence type="ECO:0000256" key="1">
    <source>
        <dbReference type="SAM" id="MobiDB-lite"/>
    </source>
</evidence>
<organism evidence="3 5">
    <name type="scientific">Didymodactylos carnosus</name>
    <dbReference type="NCBI Taxonomy" id="1234261"/>
    <lineage>
        <taxon>Eukaryota</taxon>
        <taxon>Metazoa</taxon>
        <taxon>Spiralia</taxon>
        <taxon>Gnathifera</taxon>
        <taxon>Rotifera</taxon>
        <taxon>Eurotatoria</taxon>
        <taxon>Bdelloidea</taxon>
        <taxon>Philodinida</taxon>
        <taxon>Philodinidae</taxon>
        <taxon>Didymodactylos</taxon>
    </lineage>
</organism>
<evidence type="ECO:0000313" key="5">
    <source>
        <dbReference type="Proteomes" id="UP000663829"/>
    </source>
</evidence>
<evidence type="ECO:0000313" key="3">
    <source>
        <dbReference type="EMBL" id="CAF1537339.1"/>
    </source>
</evidence>
<feature type="region of interest" description="Disordered" evidence="1">
    <location>
        <begin position="32"/>
        <end position="54"/>
    </location>
</feature>
<dbReference type="PANTHER" id="PTHR31781:SF1">
    <property type="entry name" value="PROTEIN UNC-80 HOMOLOG"/>
    <property type="match status" value="1"/>
</dbReference>
<gene>
    <name evidence="3" type="ORF">GPM918_LOCUS38416</name>
    <name evidence="4" type="ORF">SRO942_LOCUS39242</name>
</gene>
<dbReference type="EMBL" id="CAJOBC010091059">
    <property type="protein sequence ID" value="CAF4397323.1"/>
    <property type="molecule type" value="Genomic_DNA"/>
</dbReference>
<dbReference type="GO" id="GO:0030424">
    <property type="term" value="C:axon"/>
    <property type="evidence" value="ECO:0007669"/>
    <property type="project" value="TreeGrafter"/>
</dbReference>
<feature type="compositionally biased region" description="Polar residues" evidence="1">
    <location>
        <begin position="33"/>
        <end position="48"/>
    </location>
</feature>
<dbReference type="OrthoDB" id="5584001at2759"/>
<dbReference type="InterPro" id="IPR046460">
    <property type="entry name" value="UNC80_C"/>
</dbReference>
<dbReference type="Proteomes" id="UP000681722">
    <property type="component" value="Unassembled WGS sequence"/>
</dbReference>
<name>A0A815VU74_9BILA</name>
<protein>
    <recommendedName>
        <fullName evidence="2">Protein UNC80 C-terminal domain-containing protein</fullName>
    </recommendedName>
</protein>
<keyword evidence="5" id="KW-1185">Reference proteome</keyword>